<evidence type="ECO:0000313" key="3">
    <source>
        <dbReference type="EMBL" id="KAJ6244808.1"/>
    </source>
</evidence>
<dbReference type="SUPFAM" id="SSF52047">
    <property type="entry name" value="RNI-like"/>
    <property type="match status" value="2"/>
</dbReference>
<dbReference type="Gene3D" id="3.80.10.10">
    <property type="entry name" value="Ribonuclease Inhibitor"/>
    <property type="match status" value="1"/>
</dbReference>
<dbReference type="SMART" id="SM00368">
    <property type="entry name" value="LRR_RI"/>
    <property type="match status" value="6"/>
</dbReference>
<organism evidence="3 4">
    <name type="scientific">Anaeramoeba flamelloides</name>
    <dbReference type="NCBI Taxonomy" id="1746091"/>
    <lineage>
        <taxon>Eukaryota</taxon>
        <taxon>Metamonada</taxon>
        <taxon>Anaeramoebidae</taxon>
        <taxon>Anaeramoeba</taxon>
    </lineage>
</organism>
<feature type="compositionally biased region" description="Basic and acidic residues" evidence="2">
    <location>
        <begin position="267"/>
        <end position="291"/>
    </location>
</feature>
<dbReference type="PROSITE" id="PS51450">
    <property type="entry name" value="LRR"/>
    <property type="match status" value="1"/>
</dbReference>
<proteinExistence type="predicted"/>
<feature type="coiled-coil region" evidence="1">
    <location>
        <begin position="13"/>
        <end position="40"/>
    </location>
</feature>
<gene>
    <name evidence="3" type="ORF">M0813_20899</name>
</gene>
<name>A0ABQ8YJM6_9EUKA</name>
<comment type="caution">
    <text evidence="3">The sequence shown here is derived from an EMBL/GenBank/DDBJ whole genome shotgun (WGS) entry which is preliminary data.</text>
</comment>
<keyword evidence="4" id="KW-1185">Reference proteome</keyword>
<dbReference type="Proteomes" id="UP001150062">
    <property type="component" value="Unassembled WGS sequence"/>
</dbReference>
<reference evidence="3" key="1">
    <citation type="submission" date="2022-08" db="EMBL/GenBank/DDBJ databases">
        <title>Novel sulfate-reducing endosymbionts in the free-living metamonad Anaeramoeba.</title>
        <authorList>
            <person name="Jerlstrom-Hultqvist J."/>
            <person name="Cepicka I."/>
            <person name="Gallot-Lavallee L."/>
            <person name="Salas-Leiva D."/>
            <person name="Curtis B.A."/>
            <person name="Zahonova K."/>
            <person name="Pipaliya S."/>
            <person name="Dacks J."/>
            <person name="Roger A.J."/>
        </authorList>
    </citation>
    <scope>NUCLEOTIDE SEQUENCE</scope>
    <source>
        <strain evidence="3">Schooner1</strain>
    </source>
</reference>
<sequence>MRSVSKKEREYYKKQLKFEAKILKKQLAEQKKTEKLLKKQEKIHRKRQKTKKISFDKLKDITIEERTFVEGIVETVGEQVIFSKYILKKKSFQKFEHRVLVLTKYRVITVGKHFLDQIRENYFKIVNGFPEEKLCKFNDYSVIVTDCSSESTEENVNFNFQQSLRLNNVNNHTNDKLLNKYETNKHDQKITNDKEKEKGNGNGLEKEKEIEIIIENENEKKNISFWETVSDMDIELGMDMYIGVGMENDCLNYYLNEGERKRKRNKEKNTPNEKETCIGEVGREKEKEKEKRSKIKDKKKKLNKKISSKDLYLPQKNIRNASPRKSLKMKSNKRDILRTKSFDTFSDIQRSDSLWGFKNQDYKAYPGNGFIKSYKAWCSFYRTPISNSFIIFVKSQCFENKNKKKKKMIDLSNFKKIDLYVKNSIDIYPIISALKYNDYFREFKLTNVYRKDPITLLSYVLESNYSIEKVTLSGLESYEGFARFGQAVRANQNCQLTYLDLSGNKITKNESKKFANGLKCLNELRTLNLSFCGLVDSSLSNIIEGVRGLNKFESLNLSGNKFGSKSTNLLTHLLSIKRQKNKTNRKMTLQLLMLDFTGIRFKPISAALYHSHIQYLSFIGNNFSQDDTYCLIEVLKEIQNLKHLDLSSCNLTKETLVAILDSILSNEKLCGFRLSASNNPLGAEAGKMLLQLFEMNRKTSTLRELILDNNELGVIGIKHLLRGVKYLKSLKKLSISRNIFKGVAVEELQEPLINLLIGSSITHLRWKGNERYFLGKWFPKLLKGITHIQNFTILDLSKNHFEAEGLSIINDLLSKNILKVNCLFIDNNNFTLSTLENFMGAIHHNNYLTFGKMPECDIAQIIKSSDKRSKNAVQKHINTYRNSFLKKLSLNRKKLNIKTDKEFMISADGIDTLSQKELFFYINNLFFQMVNELKRNLNL</sequence>
<protein>
    <submittedName>
        <fullName evidence="3">Leucine-rich repeat</fullName>
    </submittedName>
</protein>
<dbReference type="PANTHER" id="PTHR24112">
    <property type="entry name" value="LEUCINE-RICH REPEAT, ISOFORM F-RELATED"/>
    <property type="match status" value="1"/>
</dbReference>
<feature type="region of interest" description="Disordered" evidence="2">
    <location>
        <begin position="260"/>
        <end position="299"/>
    </location>
</feature>
<evidence type="ECO:0000256" key="1">
    <source>
        <dbReference type="SAM" id="Coils"/>
    </source>
</evidence>
<dbReference type="InterPro" id="IPR051279">
    <property type="entry name" value="PP1-Reg/Actin-Interact_Protein"/>
</dbReference>
<keyword evidence="1" id="KW-0175">Coiled coil</keyword>
<dbReference type="InterPro" id="IPR001611">
    <property type="entry name" value="Leu-rich_rpt"/>
</dbReference>
<accession>A0ABQ8YJM6</accession>
<evidence type="ECO:0000313" key="4">
    <source>
        <dbReference type="Proteomes" id="UP001150062"/>
    </source>
</evidence>
<dbReference type="EMBL" id="JAOAOG010000158">
    <property type="protein sequence ID" value="KAJ6244808.1"/>
    <property type="molecule type" value="Genomic_DNA"/>
</dbReference>
<evidence type="ECO:0000256" key="2">
    <source>
        <dbReference type="SAM" id="MobiDB-lite"/>
    </source>
</evidence>
<dbReference type="PANTHER" id="PTHR24112:SF66">
    <property type="entry name" value="LEUCINE-RICH REPEAT, ISOFORM F"/>
    <property type="match status" value="1"/>
</dbReference>
<dbReference type="InterPro" id="IPR032675">
    <property type="entry name" value="LRR_dom_sf"/>
</dbReference>
<dbReference type="Pfam" id="PF13516">
    <property type="entry name" value="LRR_6"/>
    <property type="match status" value="3"/>
</dbReference>